<gene>
    <name evidence="1" type="ORF">BDV30DRAFT_238371</name>
</gene>
<dbReference type="Proteomes" id="UP000326289">
    <property type="component" value="Unassembled WGS sequence"/>
</dbReference>
<dbReference type="AlphaFoldDB" id="A0A5N6J780"/>
<dbReference type="SUPFAM" id="SSF50494">
    <property type="entry name" value="Trypsin-like serine proteases"/>
    <property type="match status" value="1"/>
</dbReference>
<evidence type="ECO:0000313" key="1">
    <source>
        <dbReference type="EMBL" id="KAB8273844.1"/>
    </source>
</evidence>
<protein>
    <submittedName>
        <fullName evidence="1">Uncharacterized protein</fullName>
    </submittedName>
</protein>
<keyword evidence="2" id="KW-1185">Reference proteome</keyword>
<evidence type="ECO:0000313" key="2">
    <source>
        <dbReference type="Proteomes" id="UP000326289"/>
    </source>
</evidence>
<organism evidence="1 2">
    <name type="scientific">Aspergillus minisclerotigenes</name>
    <dbReference type="NCBI Taxonomy" id="656917"/>
    <lineage>
        <taxon>Eukaryota</taxon>
        <taxon>Fungi</taxon>
        <taxon>Dikarya</taxon>
        <taxon>Ascomycota</taxon>
        <taxon>Pezizomycotina</taxon>
        <taxon>Eurotiomycetes</taxon>
        <taxon>Eurotiomycetidae</taxon>
        <taxon>Eurotiales</taxon>
        <taxon>Aspergillaceae</taxon>
        <taxon>Aspergillus</taxon>
        <taxon>Aspergillus subgen. Circumdati</taxon>
    </lineage>
</organism>
<sequence length="215" mass="24028">MLSRSCGITTSTPGIYVAEPIQALQVLGQCQETDSQESWHCAAHYIHILLRSHGLDNPTVEIIDRGLAYGPIIYPCKSNDAIFPKWDTVRRHILQMVDVLSHEQELFKFGWKTGVIRGKYNNLTTAVFTVATSGERRITEENCAIYEIQQDFKPGDSGALLFDREGCMAGMAFGSQMSGQLVVFTHTDNLVADIKGQTGAKRVVFYGQKYDPDKY</sequence>
<dbReference type="EMBL" id="ML732793">
    <property type="protein sequence ID" value="KAB8273844.1"/>
    <property type="molecule type" value="Genomic_DNA"/>
</dbReference>
<name>A0A5N6J780_9EURO</name>
<proteinExistence type="predicted"/>
<reference evidence="1 2" key="1">
    <citation type="submission" date="2019-04" db="EMBL/GenBank/DDBJ databases">
        <title>Fungal friends and foes A comparative genomics study of 23 Aspergillus species from section Flavi.</title>
        <authorList>
            <consortium name="DOE Joint Genome Institute"/>
            <person name="Kjaerbolling I."/>
            <person name="Vesth T.C."/>
            <person name="Frisvad J.C."/>
            <person name="Nybo J.L."/>
            <person name="Theobald S."/>
            <person name="Kildgaard S."/>
            <person name="Petersen T.I."/>
            <person name="Kuo A."/>
            <person name="Sato A."/>
            <person name="Lyhne E.K."/>
            <person name="Kogle M.E."/>
            <person name="Wiebenga A."/>
            <person name="Kun R.S."/>
            <person name="Lubbers R.J."/>
            <person name="Makela M.R."/>
            <person name="Barry K."/>
            <person name="Chovatia M."/>
            <person name="Clum A."/>
            <person name="Daum C."/>
            <person name="Haridas S."/>
            <person name="He G."/>
            <person name="LaButti K."/>
            <person name="Lipzen A."/>
            <person name="Mondo S."/>
            <person name="Pangilinan J."/>
            <person name="Riley R."/>
            <person name="Salamov A."/>
            <person name="Simmons B.A."/>
            <person name="Magnuson J.K."/>
            <person name="Henrissat B."/>
            <person name="Mortensen U.H."/>
            <person name="Larsen T.O."/>
            <person name="De vries R.P."/>
            <person name="Grigoriev I.V."/>
            <person name="Machida M."/>
            <person name="Baker S.E."/>
            <person name="Andersen M.R."/>
        </authorList>
    </citation>
    <scope>NUCLEOTIDE SEQUENCE [LARGE SCALE GENOMIC DNA]</scope>
    <source>
        <strain evidence="1 2">CBS 117635</strain>
    </source>
</reference>
<dbReference type="InterPro" id="IPR009003">
    <property type="entry name" value="Peptidase_S1_PA"/>
</dbReference>
<accession>A0A5N6J780</accession>